<organism evidence="3 4">
    <name type="scientific">Nocardia terrae</name>
    <dbReference type="NCBI Taxonomy" id="2675851"/>
    <lineage>
        <taxon>Bacteria</taxon>
        <taxon>Bacillati</taxon>
        <taxon>Actinomycetota</taxon>
        <taxon>Actinomycetes</taxon>
        <taxon>Mycobacteriales</taxon>
        <taxon>Nocardiaceae</taxon>
        <taxon>Nocardia</taxon>
    </lineage>
</organism>
<dbReference type="InterPro" id="IPR011010">
    <property type="entry name" value="DNA_brk_join_enz"/>
</dbReference>
<dbReference type="SUPFAM" id="SSF56349">
    <property type="entry name" value="DNA breaking-rejoining enzymes"/>
    <property type="match status" value="1"/>
</dbReference>
<name>A0A7K1UNH8_9NOCA</name>
<dbReference type="EMBL" id="WRPP01000001">
    <property type="protein sequence ID" value="MVU75871.1"/>
    <property type="molecule type" value="Genomic_DNA"/>
</dbReference>
<reference evidence="3 4" key="1">
    <citation type="submission" date="2019-12" db="EMBL/GenBank/DDBJ databases">
        <title>Nocardia sp. nov. ET3-3 isolated from soil.</title>
        <authorList>
            <person name="Kanchanasin P."/>
            <person name="Tanasupawat S."/>
            <person name="Yuki M."/>
            <person name="Kudo T."/>
        </authorList>
    </citation>
    <scope>NUCLEOTIDE SEQUENCE [LARGE SCALE GENOMIC DNA]</scope>
    <source>
        <strain evidence="3 4">ET3-3</strain>
    </source>
</reference>
<comment type="caution">
    <text evidence="3">The sequence shown here is derived from an EMBL/GenBank/DDBJ whole genome shotgun (WGS) entry which is preliminary data.</text>
</comment>
<dbReference type="GO" id="GO:0003677">
    <property type="term" value="F:DNA binding"/>
    <property type="evidence" value="ECO:0007669"/>
    <property type="project" value="InterPro"/>
</dbReference>
<evidence type="ECO:0000256" key="1">
    <source>
        <dbReference type="ARBA" id="ARBA00023172"/>
    </source>
</evidence>
<accession>A0A7K1UNH8</accession>
<dbReference type="Proteomes" id="UP000466794">
    <property type="component" value="Unassembled WGS sequence"/>
</dbReference>
<proteinExistence type="predicted"/>
<dbReference type="Gene3D" id="1.10.443.10">
    <property type="entry name" value="Intergrase catalytic core"/>
    <property type="match status" value="1"/>
</dbReference>
<evidence type="ECO:0000259" key="2">
    <source>
        <dbReference type="PROSITE" id="PS51898"/>
    </source>
</evidence>
<dbReference type="InterPro" id="IPR002104">
    <property type="entry name" value="Integrase_catalytic"/>
</dbReference>
<feature type="domain" description="Tyr recombinase" evidence="2">
    <location>
        <begin position="77"/>
        <end position="255"/>
    </location>
</feature>
<sequence length="268" mass="29300">MTSACVDRVAWALLARAASGPCAALLELVDQVGVTDAAAIVEAGGTGLLLDPAVLARGRSLDAAARDLDDADRLGLQLITRDDPEWPHELLACLPTGSDNPGDVETACRRGGALALRIEDLDQENSCVRLREKGETIRWQPISPSLMRALLYHITDRVPPGAKPDEQLFRYYDGRRITGRRYDYIWTRVGKHLPWVVSQGITAHWLRHTTLTWVERNFGYAVAHAFAGHTDDSTPAGATITYIRSSFEEVAQAVAALTGEPHPLLSDN</sequence>
<evidence type="ECO:0000313" key="3">
    <source>
        <dbReference type="EMBL" id="MVU75871.1"/>
    </source>
</evidence>
<evidence type="ECO:0000313" key="4">
    <source>
        <dbReference type="Proteomes" id="UP000466794"/>
    </source>
</evidence>
<protein>
    <submittedName>
        <fullName evidence="3">Tyrosine-type recombinase/integrase</fullName>
    </submittedName>
</protein>
<dbReference type="AlphaFoldDB" id="A0A7K1UNH8"/>
<keyword evidence="4" id="KW-1185">Reference proteome</keyword>
<dbReference type="GO" id="GO:0006310">
    <property type="term" value="P:DNA recombination"/>
    <property type="evidence" value="ECO:0007669"/>
    <property type="project" value="UniProtKB-KW"/>
</dbReference>
<keyword evidence="1" id="KW-0233">DNA recombination</keyword>
<gene>
    <name evidence="3" type="ORF">GPX89_01260</name>
</gene>
<dbReference type="CDD" id="cd00397">
    <property type="entry name" value="DNA_BRE_C"/>
    <property type="match status" value="1"/>
</dbReference>
<dbReference type="Pfam" id="PF00589">
    <property type="entry name" value="Phage_integrase"/>
    <property type="match status" value="1"/>
</dbReference>
<dbReference type="PROSITE" id="PS51898">
    <property type="entry name" value="TYR_RECOMBINASE"/>
    <property type="match status" value="1"/>
</dbReference>
<dbReference type="InterPro" id="IPR013762">
    <property type="entry name" value="Integrase-like_cat_sf"/>
</dbReference>
<dbReference type="GO" id="GO:0015074">
    <property type="term" value="P:DNA integration"/>
    <property type="evidence" value="ECO:0007669"/>
    <property type="project" value="InterPro"/>
</dbReference>
<dbReference type="Gene3D" id="3.40.50.450">
    <property type="match status" value="1"/>
</dbReference>